<evidence type="ECO:0000256" key="1">
    <source>
        <dbReference type="SAM" id="Phobius"/>
    </source>
</evidence>
<evidence type="ECO:0000313" key="3">
    <source>
        <dbReference type="Proteomes" id="UP000246005"/>
    </source>
</evidence>
<comment type="caution">
    <text evidence="2">The sequence shown here is derived from an EMBL/GenBank/DDBJ whole genome shotgun (WGS) entry which is preliminary data.</text>
</comment>
<sequence length="359" mass="38849">MQYLEPRTDVPAKDDWSTRMILDEPWSHTEHKVISVIGIVTFVVCFFMPMTAGNIAAIVVLAVQLLMNVAGPLVGLAGRCAERRGLLDEPWRRLPATVADNPDEPWDLLLLDGLVLKGSLHDLPDMVLDRQEVFVCGPDAEGRAMVRAAGFMTMRPAEVDTGEYEAKERVDRPLGRPRDDPALQEVLGAAWAMKVILAIMVVIVVVIGVLVALSVSPVAPTGLVTAAILATMLFDVPAMIVAMRRQRRAARAVESSEQWTPVPVRLFPEKAGHHVAGVAELPGGPAVVRFPVPDRDVLANIAATGVMWTAGTHENLIAVGVPHLNSLTYAVVRSGGAAHDGDPMSWGRRLRPRQLLGLP</sequence>
<evidence type="ECO:0000313" key="2">
    <source>
        <dbReference type="EMBL" id="PWK79514.1"/>
    </source>
</evidence>
<feature type="transmembrane region" description="Helical" evidence="1">
    <location>
        <begin position="221"/>
        <end position="242"/>
    </location>
</feature>
<dbReference type="Proteomes" id="UP000246005">
    <property type="component" value="Unassembled WGS sequence"/>
</dbReference>
<protein>
    <submittedName>
        <fullName evidence="2">Uncharacterized protein</fullName>
    </submittedName>
</protein>
<dbReference type="RefSeq" id="WP_109642455.1">
    <property type="nucleotide sequence ID" value="NZ_QGHB01000024.1"/>
</dbReference>
<reference evidence="2 3" key="1">
    <citation type="submission" date="2018-05" db="EMBL/GenBank/DDBJ databases">
        <title>Genomic Encyclopedia of Type Strains, Phase IV (KMG-IV): sequencing the most valuable type-strain genomes for metagenomic binning, comparative biology and taxonomic classification.</title>
        <authorList>
            <person name="Goeker M."/>
        </authorList>
    </citation>
    <scope>NUCLEOTIDE SEQUENCE [LARGE SCALE GENOMIC DNA]</scope>
    <source>
        <strain evidence="2 3">DSM 45480</strain>
    </source>
</reference>
<gene>
    <name evidence="2" type="ORF">C8D88_12441</name>
</gene>
<feature type="transmembrane region" description="Helical" evidence="1">
    <location>
        <begin position="195"/>
        <end position="215"/>
    </location>
</feature>
<dbReference type="EMBL" id="QGHB01000024">
    <property type="protein sequence ID" value="PWK79514.1"/>
    <property type="molecule type" value="Genomic_DNA"/>
</dbReference>
<keyword evidence="1" id="KW-0812">Transmembrane</keyword>
<feature type="transmembrane region" description="Helical" evidence="1">
    <location>
        <begin position="55"/>
        <end position="77"/>
    </location>
</feature>
<keyword evidence="1" id="KW-0472">Membrane</keyword>
<keyword evidence="1" id="KW-1133">Transmembrane helix</keyword>
<proteinExistence type="predicted"/>
<feature type="transmembrane region" description="Helical" evidence="1">
    <location>
        <begin position="33"/>
        <end position="49"/>
    </location>
</feature>
<name>A0A316HEA9_9PSEU</name>
<dbReference type="AlphaFoldDB" id="A0A316HEA9"/>
<organism evidence="2 3">
    <name type="scientific">Lentzea atacamensis</name>
    <dbReference type="NCBI Taxonomy" id="531938"/>
    <lineage>
        <taxon>Bacteria</taxon>
        <taxon>Bacillati</taxon>
        <taxon>Actinomycetota</taxon>
        <taxon>Actinomycetes</taxon>
        <taxon>Pseudonocardiales</taxon>
        <taxon>Pseudonocardiaceae</taxon>
        <taxon>Lentzea</taxon>
    </lineage>
</organism>
<accession>A0A316HEA9</accession>